<dbReference type="SUPFAM" id="SSF46689">
    <property type="entry name" value="Homeodomain-like"/>
    <property type="match status" value="2"/>
</dbReference>
<evidence type="ECO:0000256" key="1">
    <source>
        <dbReference type="ARBA" id="ARBA00023015"/>
    </source>
</evidence>
<accession>A0ABQ6LKE5</accession>
<dbReference type="InterPro" id="IPR018060">
    <property type="entry name" value="HTH_AraC"/>
</dbReference>
<gene>
    <name evidence="5" type="ORF">LNKW23_09160</name>
</gene>
<organism evidence="5 6">
    <name type="scientific">Paralimibaculum aggregatum</name>
    <dbReference type="NCBI Taxonomy" id="3036245"/>
    <lineage>
        <taxon>Bacteria</taxon>
        <taxon>Pseudomonadati</taxon>
        <taxon>Pseudomonadota</taxon>
        <taxon>Alphaproteobacteria</taxon>
        <taxon>Rhodobacterales</taxon>
        <taxon>Paracoccaceae</taxon>
        <taxon>Paralimibaculum</taxon>
    </lineage>
</organism>
<proteinExistence type="predicted"/>
<keyword evidence="3" id="KW-0804">Transcription</keyword>
<dbReference type="Gene3D" id="1.10.10.60">
    <property type="entry name" value="Homeodomain-like"/>
    <property type="match status" value="1"/>
</dbReference>
<dbReference type="InterPro" id="IPR018062">
    <property type="entry name" value="HTH_AraC-typ_CS"/>
</dbReference>
<evidence type="ECO:0000256" key="2">
    <source>
        <dbReference type="ARBA" id="ARBA00023125"/>
    </source>
</evidence>
<evidence type="ECO:0000256" key="3">
    <source>
        <dbReference type="ARBA" id="ARBA00023163"/>
    </source>
</evidence>
<dbReference type="PANTHER" id="PTHR46796">
    <property type="entry name" value="HTH-TYPE TRANSCRIPTIONAL ACTIVATOR RHAS-RELATED"/>
    <property type="match status" value="1"/>
</dbReference>
<dbReference type="RefSeq" id="WP_285670419.1">
    <property type="nucleotide sequence ID" value="NZ_BSYI01000005.1"/>
</dbReference>
<evidence type="ECO:0000259" key="4">
    <source>
        <dbReference type="PROSITE" id="PS01124"/>
    </source>
</evidence>
<keyword evidence="2" id="KW-0238">DNA-binding</keyword>
<keyword evidence="6" id="KW-1185">Reference proteome</keyword>
<keyword evidence="1" id="KW-0805">Transcription regulation</keyword>
<dbReference type="PROSITE" id="PS01124">
    <property type="entry name" value="HTH_ARAC_FAMILY_2"/>
    <property type="match status" value="1"/>
</dbReference>
<dbReference type="SUPFAM" id="SSF52317">
    <property type="entry name" value="Class I glutamine amidotransferase-like"/>
    <property type="match status" value="1"/>
</dbReference>
<name>A0ABQ6LKE5_9RHOB</name>
<dbReference type="CDD" id="cd03136">
    <property type="entry name" value="GATase1_AraC_ArgR_like"/>
    <property type="match status" value="1"/>
</dbReference>
<protein>
    <submittedName>
        <fullName evidence="5">GlxA family transcriptional regulator</fullName>
    </submittedName>
</protein>
<dbReference type="PROSITE" id="PS00041">
    <property type="entry name" value="HTH_ARAC_FAMILY_1"/>
    <property type="match status" value="1"/>
</dbReference>
<dbReference type="Pfam" id="PF12833">
    <property type="entry name" value="HTH_18"/>
    <property type="match status" value="1"/>
</dbReference>
<feature type="domain" description="HTH araC/xylS-type" evidence="4">
    <location>
        <begin position="220"/>
        <end position="318"/>
    </location>
</feature>
<dbReference type="Proteomes" id="UP001239909">
    <property type="component" value="Unassembled WGS sequence"/>
</dbReference>
<dbReference type="InterPro" id="IPR009057">
    <property type="entry name" value="Homeodomain-like_sf"/>
</dbReference>
<reference evidence="5 6" key="1">
    <citation type="submission" date="2023-04" db="EMBL/GenBank/DDBJ databases">
        <title>Marinoamorphus aggregata gen. nov., sp. Nov., isolate from tissue of brittle star Ophioplocus japonicus.</title>
        <authorList>
            <person name="Kawano K."/>
            <person name="Sawayama S."/>
            <person name="Nakagawa S."/>
        </authorList>
    </citation>
    <scope>NUCLEOTIDE SEQUENCE [LARGE SCALE GENOMIC DNA]</scope>
    <source>
        <strain evidence="5 6">NKW23</strain>
    </source>
</reference>
<dbReference type="Gene3D" id="3.40.50.880">
    <property type="match status" value="1"/>
</dbReference>
<comment type="caution">
    <text evidence="5">The sequence shown here is derived from an EMBL/GenBank/DDBJ whole genome shotgun (WGS) entry which is preliminary data.</text>
</comment>
<dbReference type="InterPro" id="IPR050204">
    <property type="entry name" value="AraC_XylS_family_regulators"/>
</dbReference>
<sequence>MAGQAAPLDIAVIVTPGFNMAATVGFLDPLRAANYLNGGALFRWSLHSVAGGEAAASNGLALSTRPLAEATAAPDIAVISSSWTPEAFYGAPLDGVLRRWLRFGAKLCGLDTGGFLLANAGLLTGRRATVHYEHIDAFAELFPDVTVTEDLYAIDGDLMTCCGGAAAGDLALQVLRAAAGDAVANAAARYVFHERMRAEGAPQLPEPTEPFGATAPTRLRKAIRIMEANLEEVLAIPEIAARAGLSQRQLERLFNQTVCKSPQRYYSDIRLDRARGLVTQTDMPLREIALACGFASPEHFSRAYRARFGISARSDRVKGRIPFEFRAWPMHPRPGLR</sequence>
<dbReference type="EMBL" id="BSYI01000005">
    <property type="protein sequence ID" value="GMG81703.1"/>
    <property type="molecule type" value="Genomic_DNA"/>
</dbReference>
<dbReference type="InterPro" id="IPR029062">
    <property type="entry name" value="Class_I_gatase-like"/>
</dbReference>
<dbReference type="PANTHER" id="PTHR46796:SF6">
    <property type="entry name" value="ARAC SUBFAMILY"/>
    <property type="match status" value="1"/>
</dbReference>
<dbReference type="SMART" id="SM00342">
    <property type="entry name" value="HTH_ARAC"/>
    <property type="match status" value="1"/>
</dbReference>
<evidence type="ECO:0000313" key="6">
    <source>
        <dbReference type="Proteomes" id="UP001239909"/>
    </source>
</evidence>
<evidence type="ECO:0000313" key="5">
    <source>
        <dbReference type="EMBL" id="GMG81703.1"/>
    </source>
</evidence>